<protein>
    <recommendedName>
        <fullName evidence="1">Dienelactone hydrolase domain-containing protein</fullName>
    </recommendedName>
</protein>
<name>A0A066VM69_TILAU</name>
<comment type="caution">
    <text evidence="2">The sequence shown here is derived from an EMBL/GenBank/DDBJ whole genome shotgun (WGS) entry which is preliminary data.</text>
</comment>
<feature type="domain" description="Dienelactone hydrolase" evidence="1">
    <location>
        <begin position="3"/>
        <end position="78"/>
    </location>
</feature>
<dbReference type="OrthoDB" id="10019231at2759"/>
<evidence type="ECO:0000313" key="3">
    <source>
        <dbReference type="Proteomes" id="UP000027361"/>
    </source>
</evidence>
<dbReference type="AlphaFoldDB" id="A0A066VM69"/>
<dbReference type="GO" id="GO:0016787">
    <property type="term" value="F:hydrolase activity"/>
    <property type="evidence" value="ECO:0007669"/>
    <property type="project" value="InterPro"/>
</dbReference>
<dbReference type="RefSeq" id="XP_013242106.1">
    <property type="nucleotide sequence ID" value="XM_013386652.1"/>
</dbReference>
<evidence type="ECO:0000313" key="2">
    <source>
        <dbReference type="EMBL" id="KDN42606.1"/>
    </source>
</evidence>
<dbReference type="STRING" id="1037660.A0A066VM69"/>
<evidence type="ECO:0000259" key="1">
    <source>
        <dbReference type="Pfam" id="PF01738"/>
    </source>
</evidence>
<sequence>MDEIEALKNPIAFSLTEVDHLISPKQLEQVKAIMKKKDGTVPCEFKQYPNTVHGGLNRPNLADPQVKAGFEGAFAQAVSF</sequence>
<dbReference type="Gene3D" id="3.40.50.1820">
    <property type="entry name" value="alpha/beta hydrolase"/>
    <property type="match status" value="1"/>
</dbReference>
<dbReference type="InterPro" id="IPR002925">
    <property type="entry name" value="Dienelactn_hydro"/>
</dbReference>
<organism evidence="2 3">
    <name type="scientific">Tilletiaria anomala (strain ATCC 24038 / CBS 436.72 / UBC 951)</name>
    <dbReference type="NCBI Taxonomy" id="1037660"/>
    <lineage>
        <taxon>Eukaryota</taxon>
        <taxon>Fungi</taxon>
        <taxon>Dikarya</taxon>
        <taxon>Basidiomycota</taxon>
        <taxon>Ustilaginomycotina</taxon>
        <taxon>Exobasidiomycetes</taxon>
        <taxon>Georgefischeriales</taxon>
        <taxon>Tilletiariaceae</taxon>
        <taxon>Tilletiaria</taxon>
    </lineage>
</organism>
<dbReference type="Proteomes" id="UP000027361">
    <property type="component" value="Unassembled WGS sequence"/>
</dbReference>
<dbReference type="HOGENOM" id="CLU_2591461_0_0_1"/>
<dbReference type="Pfam" id="PF01738">
    <property type="entry name" value="DLH"/>
    <property type="match status" value="1"/>
</dbReference>
<gene>
    <name evidence="2" type="ORF">K437DRAFT_257791</name>
</gene>
<proteinExistence type="predicted"/>
<reference evidence="2 3" key="1">
    <citation type="submission" date="2014-05" db="EMBL/GenBank/DDBJ databases">
        <title>Draft genome sequence of a rare smut relative, Tilletiaria anomala UBC 951.</title>
        <authorList>
            <consortium name="DOE Joint Genome Institute"/>
            <person name="Toome M."/>
            <person name="Kuo A."/>
            <person name="Henrissat B."/>
            <person name="Lipzen A."/>
            <person name="Tritt A."/>
            <person name="Yoshinaga Y."/>
            <person name="Zane M."/>
            <person name="Barry K."/>
            <person name="Grigoriev I.V."/>
            <person name="Spatafora J.W."/>
            <person name="Aimea M.C."/>
        </authorList>
    </citation>
    <scope>NUCLEOTIDE SEQUENCE [LARGE SCALE GENOMIC DNA]</scope>
    <source>
        <strain evidence="2 3">UBC 951</strain>
    </source>
</reference>
<dbReference type="InterPro" id="IPR029058">
    <property type="entry name" value="AB_hydrolase_fold"/>
</dbReference>
<keyword evidence="3" id="KW-1185">Reference proteome</keyword>
<accession>A0A066VM69</accession>
<dbReference type="GeneID" id="25264787"/>
<dbReference type="InParanoid" id="A0A066VM69"/>
<dbReference type="EMBL" id="JMSN01000068">
    <property type="protein sequence ID" value="KDN42606.1"/>
    <property type="molecule type" value="Genomic_DNA"/>
</dbReference>